<dbReference type="Pfam" id="PF13646">
    <property type="entry name" value="HEAT_2"/>
    <property type="match status" value="2"/>
</dbReference>
<dbReference type="SMART" id="SM00860">
    <property type="entry name" value="SMI1_KNR4"/>
    <property type="match status" value="1"/>
</dbReference>
<reference evidence="3" key="1">
    <citation type="journal article" date="2019" name="Int. J. Syst. Evol. Microbiol.">
        <title>The Global Catalogue of Microorganisms (GCM) 10K type strain sequencing project: providing services to taxonomists for standard genome sequencing and annotation.</title>
        <authorList>
            <consortium name="The Broad Institute Genomics Platform"/>
            <consortium name="The Broad Institute Genome Sequencing Center for Infectious Disease"/>
            <person name="Wu L."/>
            <person name="Ma J."/>
        </authorList>
    </citation>
    <scope>NUCLEOTIDE SEQUENCE [LARGE SCALE GENOMIC DNA]</scope>
    <source>
        <strain evidence="3">JCM 9371</strain>
    </source>
</reference>
<dbReference type="PANTHER" id="PTHR12697">
    <property type="entry name" value="PBS LYASE HEAT-LIKE PROTEIN"/>
    <property type="match status" value="1"/>
</dbReference>
<dbReference type="Proteomes" id="UP001597063">
    <property type="component" value="Unassembled WGS sequence"/>
</dbReference>
<comment type="caution">
    <text evidence="2">The sequence shown here is derived from an EMBL/GenBank/DDBJ whole genome shotgun (WGS) entry which is preliminary data.</text>
</comment>
<feature type="domain" description="Knr4/Smi1-like" evidence="1">
    <location>
        <begin position="39"/>
        <end position="184"/>
    </location>
</feature>
<dbReference type="EMBL" id="JBHTGP010000008">
    <property type="protein sequence ID" value="MFD0686172.1"/>
    <property type="molecule type" value="Genomic_DNA"/>
</dbReference>
<evidence type="ECO:0000313" key="2">
    <source>
        <dbReference type="EMBL" id="MFD0686172.1"/>
    </source>
</evidence>
<evidence type="ECO:0000259" key="1">
    <source>
        <dbReference type="SMART" id="SM00860"/>
    </source>
</evidence>
<dbReference type="PANTHER" id="PTHR12697:SF38">
    <property type="entry name" value="PBS LYASE HEAT DOMAIN PROTEIN REPEAT-CONTAINING PROTEIN"/>
    <property type="match status" value="1"/>
</dbReference>
<dbReference type="RefSeq" id="WP_131761189.1">
    <property type="nucleotide sequence ID" value="NZ_CAACUY010000151.1"/>
</dbReference>
<dbReference type="InterPro" id="IPR011989">
    <property type="entry name" value="ARM-like"/>
</dbReference>
<dbReference type="SUPFAM" id="SSF160631">
    <property type="entry name" value="SMI1/KNR4-like"/>
    <property type="match status" value="2"/>
</dbReference>
<accession>A0ABW2XJN9</accession>
<organism evidence="2 3">
    <name type="scientific">Actinomadura fibrosa</name>
    <dbReference type="NCBI Taxonomy" id="111802"/>
    <lineage>
        <taxon>Bacteria</taxon>
        <taxon>Bacillati</taxon>
        <taxon>Actinomycetota</taxon>
        <taxon>Actinomycetes</taxon>
        <taxon>Streptosporangiales</taxon>
        <taxon>Thermomonosporaceae</taxon>
        <taxon>Actinomadura</taxon>
    </lineage>
</organism>
<dbReference type="SUPFAM" id="SSF48371">
    <property type="entry name" value="ARM repeat"/>
    <property type="match status" value="1"/>
</dbReference>
<dbReference type="InterPro" id="IPR037883">
    <property type="entry name" value="Knr4/Smi1-like_sf"/>
</dbReference>
<protein>
    <submittedName>
        <fullName evidence="2">HEAT repeat domain-containing protein</fullName>
    </submittedName>
</protein>
<sequence length="598" mass="65684">MSGSEPIGIRLERVAAKLAALRRADGESGPRAVPALGPPLAAERVAAFERRNGVRLPGAYRAFLTMIGNGGPGPYQGLDALDPDLADRQLAGEFPYDPDDLPGTWTQEMSALGFWKPYRGTLPLARHHRMEWAYHETAEPVSMLVLSGPGRGRVVMVDRCEEYFPPVYHPARDFLAWYEEWLDARAAGEWGLRRTDFDRPGWTPVTVRDHPDPEEAVWAARMYAARVGRWDWPEAPPQACETLAEAASANASPRVRAAAAWALHHVRREVGALALPLLRDPDPRVRRQAITGVAASEALHRTVVRDAFRPLLRDPDPWIRAAMVRALGPEEDVAGVLRALLADPDPDARRAGLGRIATLDYWAPDRKTELVDAARPLLRDADPGVRATAVAVLDSAGVPWGRAMLVAAAFSDPDAGVRRSAVERLLRYGGRTALVPSVPVLLGDPDDQIRHATLHRLGYGSYQSNRIPARYWTFAARPLLADPCPEVRAKALQTLVRAKEPPPEDAWPPLLADPYPPLRRTALRLASEIRAEPGGPVHAALHRSLHGPSRDLRWAAVSGLGDTCTAACREEIGAALDAEDDRVVRYCLTRITERLDTT</sequence>
<dbReference type="InterPro" id="IPR016024">
    <property type="entry name" value="ARM-type_fold"/>
</dbReference>
<dbReference type="InterPro" id="IPR018958">
    <property type="entry name" value="Knr4/Smi1-like_dom"/>
</dbReference>
<keyword evidence="3" id="KW-1185">Reference proteome</keyword>
<name>A0ABW2XJN9_9ACTN</name>
<evidence type="ECO:0000313" key="3">
    <source>
        <dbReference type="Proteomes" id="UP001597063"/>
    </source>
</evidence>
<dbReference type="Gene3D" id="1.25.10.10">
    <property type="entry name" value="Leucine-rich Repeat Variant"/>
    <property type="match status" value="3"/>
</dbReference>
<gene>
    <name evidence="2" type="ORF">ACFQZM_16850</name>
</gene>
<proteinExistence type="predicted"/>